<reference evidence="3" key="1">
    <citation type="submission" date="2020-10" db="EMBL/GenBank/DDBJ databases">
        <title>Chromosome-scale genome assembly of the Allis shad, Alosa alosa.</title>
        <authorList>
            <person name="Margot Z."/>
            <person name="Christophe K."/>
            <person name="Cabau C."/>
            <person name="Louis A."/>
            <person name="Berthelot C."/>
            <person name="Parey E."/>
            <person name="Roest Crollius H."/>
            <person name="Montfort J."/>
            <person name="Robinson-Rechavi M."/>
            <person name="Bucao C."/>
            <person name="Bouchez O."/>
            <person name="Gislard M."/>
            <person name="Lluch J."/>
            <person name="Milhes M."/>
            <person name="Lampietro C."/>
            <person name="Lopez Roques C."/>
            <person name="Donnadieu C."/>
            <person name="Braasch I."/>
            <person name="Desvignes T."/>
            <person name="Postlethwait J."/>
            <person name="Bobe J."/>
            <person name="Guiguen Y."/>
        </authorList>
    </citation>
    <scope>NUCLEOTIDE SEQUENCE</scope>
    <source>
        <strain evidence="3">M-15738</strain>
        <tissue evidence="3">Blood</tissue>
    </source>
</reference>
<evidence type="ECO:0008006" key="5">
    <source>
        <dbReference type="Google" id="ProtNLM"/>
    </source>
</evidence>
<evidence type="ECO:0000256" key="1">
    <source>
        <dbReference type="SAM" id="MobiDB-lite"/>
    </source>
</evidence>
<comment type="caution">
    <text evidence="3">The sequence shown here is derived from an EMBL/GenBank/DDBJ whole genome shotgun (WGS) entry which is preliminary data.</text>
</comment>
<gene>
    <name evidence="3" type="ORF">AALO_G00030470</name>
</gene>
<evidence type="ECO:0000313" key="4">
    <source>
        <dbReference type="Proteomes" id="UP000823561"/>
    </source>
</evidence>
<keyword evidence="2" id="KW-1133">Transmembrane helix</keyword>
<dbReference type="EMBL" id="JADWDJ010000002">
    <property type="protein sequence ID" value="KAG5284784.1"/>
    <property type="molecule type" value="Genomic_DNA"/>
</dbReference>
<keyword evidence="2" id="KW-0812">Transmembrane</keyword>
<accession>A0AAV6HE54</accession>
<protein>
    <recommendedName>
        <fullName evidence="5">Protein shisa-5</fullName>
    </recommendedName>
</protein>
<feature type="region of interest" description="Disordered" evidence="1">
    <location>
        <begin position="94"/>
        <end position="143"/>
    </location>
</feature>
<keyword evidence="4" id="KW-1185">Reference proteome</keyword>
<dbReference type="AlphaFoldDB" id="A0AAV6HE54"/>
<proteinExistence type="predicted"/>
<organism evidence="3 4">
    <name type="scientific">Alosa alosa</name>
    <name type="common">allis shad</name>
    <dbReference type="NCBI Taxonomy" id="278164"/>
    <lineage>
        <taxon>Eukaryota</taxon>
        <taxon>Metazoa</taxon>
        <taxon>Chordata</taxon>
        <taxon>Craniata</taxon>
        <taxon>Vertebrata</taxon>
        <taxon>Euteleostomi</taxon>
        <taxon>Actinopterygii</taxon>
        <taxon>Neopterygii</taxon>
        <taxon>Teleostei</taxon>
        <taxon>Clupei</taxon>
        <taxon>Clupeiformes</taxon>
        <taxon>Clupeoidei</taxon>
        <taxon>Clupeidae</taxon>
        <taxon>Alosa</taxon>
    </lineage>
</organism>
<sequence>MWAPEVIPMFLIVTVVVVGVIFIGLIVFCCVCPCCCLYQMCRKPRPVVTSNTHTTVVVNNPVAPQAQRPAPVPAQQYPGYQPVPMQPWSGAPAGYGGHPVPSAPMLEHPYGPGPPPPYQESAVTGGPVNHNQKAFTPGPPSYC</sequence>
<evidence type="ECO:0000313" key="3">
    <source>
        <dbReference type="EMBL" id="KAG5284784.1"/>
    </source>
</evidence>
<name>A0AAV6HE54_9TELE</name>
<keyword evidence="2" id="KW-0472">Membrane</keyword>
<feature type="transmembrane region" description="Helical" evidence="2">
    <location>
        <begin position="6"/>
        <end position="38"/>
    </location>
</feature>
<dbReference type="Proteomes" id="UP000823561">
    <property type="component" value="Chromosome 2"/>
</dbReference>
<evidence type="ECO:0000256" key="2">
    <source>
        <dbReference type="SAM" id="Phobius"/>
    </source>
</evidence>